<dbReference type="EMBL" id="FOAS01000005">
    <property type="protein sequence ID" value="SEK82998.1"/>
    <property type="molecule type" value="Genomic_DNA"/>
</dbReference>
<organism evidence="1 2">
    <name type="scientific">Atopomonas hussainii</name>
    <dbReference type="NCBI Taxonomy" id="1429083"/>
    <lineage>
        <taxon>Bacteria</taxon>
        <taxon>Pseudomonadati</taxon>
        <taxon>Pseudomonadota</taxon>
        <taxon>Gammaproteobacteria</taxon>
        <taxon>Pseudomonadales</taxon>
        <taxon>Pseudomonadaceae</taxon>
        <taxon>Atopomonas</taxon>
    </lineage>
</organism>
<sequence length="362" mass="40587">MLKRLLNPFLISLLVASGLLLGGCQPSDPAADLQADYLSRMARALEQAPPPAFDRQLLLALRPPAKRELRQSAADSRISLLNLLVDTADCPRLRVLISERNSVLGKVMQPSHQLAYEMALIDELQGCLTHTRPHTRSNDWHSELTSLLRRKQQELPLHYWNLFASDELRQQLRFAEHGTPPNVNQTQWLDSLTSLAELGEQLHSMPAPSAASLDALLQPLANTEAGGQLLHSLVRLTYTLEQGTQLLSQRATDKPLCPIGKPTPQARIVQNVMVKYYAGQLQPYLAQVSQQAQQWHTQLARLRRLPNAPLALQGYLAELDQRWQRLEHATQAHVQAWQDTLRSCQLAPGQSGWQSSAPIDQR</sequence>
<dbReference type="RefSeq" id="WP_074866558.1">
    <property type="nucleotide sequence ID" value="NZ_FOAS01000005.1"/>
</dbReference>
<evidence type="ECO:0000313" key="1">
    <source>
        <dbReference type="EMBL" id="SEK82998.1"/>
    </source>
</evidence>
<name>A0A1H7K807_9GAMM</name>
<protein>
    <recommendedName>
        <fullName evidence="3">DUF3080 domain-containing protein</fullName>
    </recommendedName>
</protein>
<accession>A0A1H7K807</accession>
<proteinExistence type="predicted"/>
<evidence type="ECO:0008006" key="3">
    <source>
        <dbReference type="Google" id="ProtNLM"/>
    </source>
</evidence>
<gene>
    <name evidence="1" type="ORF">SAMN05216214_105189</name>
</gene>
<dbReference type="Proteomes" id="UP000185766">
    <property type="component" value="Unassembled WGS sequence"/>
</dbReference>
<evidence type="ECO:0000313" key="2">
    <source>
        <dbReference type="Proteomes" id="UP000185766"/>
    </source>
</evidence>
<dbReference type="Pfam" id="PF11279">
    <property type="entry name" value="DUF3080"/>
    <property type="match status" value="1"/>
</dbReference>
<dbReference type="AlphaFoldDB" id="A0A1H7K807"/>
<dbReference type="STRING" id="1429083.GCA_001885685_01236"/>
<keyword evidence="2" id="KW-1185">Reference proteome</keyword>
<dbReference type="InterPro" id="IPR021431">
    <property type="entry name" value="DUF3080"/>
</dbReference>
<dbReference type="PROSITE" id="PS51257">
    <property type="entry name" value="PROKAR_LIPOPROTEIN"/>
    <property type="match status" value="1"/>
</dbReference>
<reference evidence="1 2" key="1">
    <citation type="submission" date="2016-10" db="EMBL/GenBank/DDBJ databases">
        <authorList>
            <person name="de Groot N.N."/>
        </authorList>
    </citation>
    <scope>NUCLEOTIDE SEQUENCE [LARGE SCALE GENOMIC DNA]</scope>
    <source>
        <strain evidence="1 2">JCM 19513</strain>
    </source>
</reference>